<dbReference type="InParanoid" id="A0A067PEL9"/>
<dbReference type="HOGENOM" id="CLU_074868_0_0_1"/>
<dbReference type="AlphaFoldDB" id="A0A067PEL9"/>
<dbReference type="EMBL" id="KL197785">
    <property type="protein sequence ID" value="KDQ49432.1"/>
    <property type="molecule type" value="Genomic_DNA"/>
</dbReference>
<organism evidence="1 2">
    <name type="scientific">Jaapia argillacea MUCL 33604</name>
    <dbReference type="NCBI Taxonomy" id="933084"/>
    <lineage>
        <taxon>Eukaryota</taxon>
        <taxon>Fungi</taxon>
        <taxon>Dikarya</taxon>
        <taxon>Basidiomycota</taxon>
        <taxon>Agaricomycotina</taxon>
        <taxon>Agaricomycetes</taxon>
        <taxon>Agaricomycetidae</taxon>
        <taxon>Jaapiales</taxon>
        <taxon>Jaapiaceae</taxon>
        <taxon>Jaapia</taxon>
    </lineage>
</organism>
<evidence type="ECO:0000313" key="2">
    <source>
        <dbReference type="Proteomes" id="UP000027265"/>
    </source>
</evidence>
<keyword evidence="2" id="KW-1185">Reference proteome</keyword>
<dbReference type="OrthoDB" id="3267069at2759"/>
<sequence length="322" mass="36256">MNPVSFNAAQSDLLDLDESKLQLQNFVVSAKEHSPEDQLVTLRQRTNLCGRMKGILCGTPPRIQLGVVKGNDVEECVFRLQGFFVDASLPPYLNVHGLPDNLTYLYQSIRIHGHDLDYFESAVESMRHISMVLTQAVPSGLLDTDVIDQFAYYGLVEFSNLLLCPSNLVTPIDVIDISNTVDPQCILRKKKRHWLVHTPDNVVHYMKLLRQPSGGDSTCHTATCFPHSIRPGNLVELEISFGAVRSHKGGHKLLCMLRSILILEEELAMNAWLKHSMTSTSLYVKTLKRKDRAISNDEDDREMKRVVTSVSRMNLDGPEDSL</sequence>
<reference evidence="2" key="1">
    <citation type="journal article" date="2014" name="Proc. Natl. Acad. Sci. U.S.A.">
        <title>Extensive sampling of basidiomycete genomes demonstrates inadequacy of the white-rot/brown-rot paradigm for wood decay fungi.</title>
        <authorList>
            <person name="Riley R."/>
            <person name="Salamov A.A."/>
            <person name="Brown D.W."/>
            <person name="Nagy L.G."/>
            <person name="Floudas D."/>
            <person name="Held B.W."/>
            <person name="Levasseur A."/>
            <person name="Lombard V."/>
            <person name="Morin E."/>
            <person name="Otillar R."/>
            <person name="Lindquist E.A."/>
            <person name="Sun H."/>
            <person name="LaButti K.M."/>
            <person name="Schmutz J."/>
            <person name="Jabbour D."/>
            <person name="Luo H."/>
            <person name="Baker S.E."/>
            <person name="Pisabarro A.G."/>
            <person name="Walton J.D."/>
            <person name="Blanchette R.A."/>
            <person name="Henrissat B."/>
            <person name="Martin F."/>
            <person name="Cullen D."/>
            <person name="Hibbett D.S."/>
            <person name="Grigoriev I.V."/>
        </authorList>
    </citation>
    <scope>NUCLEOTIDE SEQUENCE [LARGE SCALE GENOMIC DNA]</scope>
    <source>
        <strain evidence="2">MUCL 33604</strain>
    </source>
</reference>
<accession>A0A067PEL9</accession>
<dbReference type="Proteomes" id="UP000027265">
    <property type="component" value="Unassembled WGS sequence"/>
</dbReference>
<evidence type="ECO:0000313" key="1">
    <source>
        <dbReference type="EMBL" id="KDQ49432.1"/>
    </source>
</evidence>
<protein>
    <submittedName>
        <fullName evidence="1">Uncharacterized protein</fullName>
    </submittedName>
</protein>
<proteinExistence type="predicted"/>
<name>A0A067PEL9_9AGAM</name>
<gene>
    <name evidence="1" type="ORF">JAAARDRAFT_200871</name>
</gene>